<dbReference type="EMBL" id="JACHLN010000002">
    <property type="protein sequence ID" value="MBB4839635.1"/>
    <property type="molecule type" value="Genomic_DNA"/>
</dbReference>
<keyword evidence="1" id="KW-0030">Aminoacyl-tRNA synthetase</keyword>
<dbReference type="GO" id="GO:0004812">
    <property type="term" value="F:aminoacyl-tRNA ligase activity"/>
    <property type="evidence" value="ECO:0007669"/>
    <property type="project" value="UniProtKB-KW"/>
</dbReference>
<reference evidence="1 2" key="1">
    <citation type="submission" date="2020-08" db="EMBL/GenBank/DDBJ databases">
        <title>Functional genomics of gut bacteria from endangered species of beetles.</title>
        <authorList>
            <person name="Carlos-Shanley C."/>
        </authorList>
    </citation>
    <scope>NUCLEOTIDE SEQUENCE [LARGE SCALE GENOMIC DNA]</scope>
    <source>
        <strain evidence="1 2">S00224</strain>
    </source>
</reference>
<evidence type="ECO:0000313" key="1">
    <source>
        <dbReference type="EMBL" id="MBB4839635.1"/>
    </source>
</evidence>
<evidence type="ECO:0000313" key="2">
    <source>
        <dbReference type="Proteomes" id="UP000575241"/>
    </source>
</evidence>
<keyword evidence="1" id="KW-0436">Ligase</keyword>
<accession>A0A7W7K3G7</accession>
<proteinExistence type="predicted"/>
<dbReference type="Proteomes" id="UP000575241">
    <property type="component" value="Unassembled WGS sequence"/>
</dbReference>
<sequence>MMIHQIARALANLNIALEFSGESIDEDDVIKILERLGYDLQNLDTESRKILSDAFRHIAPEYKGELREFVETLPDTIGIE</sequence>
<protein>
    <submittedName>
        <fullName evidence="1">Phenylalanyl-tRNA synthetase beta subunit</fullName>
    </submittedName>
</protein>
<dbReference type="RefSeq" id="WP_184167908.1">
    <property type="nucleotide sequence ID" value="NZ_JACHLN010000002.1"/>
</dbReference>
<dbReference type="AlphaFoldDB" id="A0A7W7K3G7"/>
<comment type="caution">
    <text evidence="1">The sequence shown here is derived from an EMBL/GenBank/DDBJ whole genome shotgun (WGS) entry which is preliminary data.</text>
</comment>
<name>A0A7W7K3G7_9SPHN</name>
<organism evidence="1 2">
    <name type="scientific">Sphingomonas kyeonggiensis</name>
    <dbReference type="NCBI Taxonomy" id="1268553"/>
    <lineage>
        <taxon>Bacteria</taxon>
        <taxon>Pseudomonadati</taxon>
        <taxon>Pseudomonadota</taxon>
        <taxon>Alphaproteobacteria</taxon>
        <taxon>Sphingomonadales</taxon>
        <taxon>Sphingomonadaceae</taxon>
        <taxon>Sphingomonas</taxon>
    </lineage>
</organism>
<gene>
    <name evidence="1" type="ORF">HNP52_002704</name>
</gene>
<keyword evidence="2" id="KW-1185">Reference proteome</keyword>